<dbReference type="Proteomes" id="UP000244335">
    <property type="component" value="Unassembled WGS sequence"/>
</dbReference>
<evidence type="ECO:0000313" key="2">
    <source>
        <dbReference type="Proteomes" id="UP000244335"/>
    </source>
</evidence>
<dbReference type="AlphaFoldDB" id="A0AA92BZI3"/>
<dbReference type="RefSeq" id="WP_116494590.1">
    <property type="nucleotide sequence ID" value="NZ_QDFR01000015.1"/>
</dbReference>
<accession>A0AA92BZI3</accession>
<gene>
    <name evidence="1" type="ORF">DC430_23310</name>
</gene>
<reference evidence="1 2" key="1">
    <citation type="submission" date="2018-04" db="EMBL/GenBank/DDBJ databases">
        <authorList>
            <person name="Hagen T."/>
        </authorList>
    </citation>
    <scope>NUCLEOTIDE SEQUENCE [LARGE SCALE GENOMIC DNA]</scope>
    <source>
        <strain evidence="1 2">TPD7009</strain>
    </source>
</reference>
<sequence>MKLKMDFVSNSSSTSFIYISDRQFTRDSFFEAIGASDEGPIGELFSSMFDELNDAISRGDRITSVEGANSTRDFDLTPEVLDRIKNAIADGTPVIRGGLSSDGALAESLLCTTIFEIDTDAIFINAYPSYW</sequence>
<protein>
    <submittedName>
        <fullName evidence="1">Uncharacterized protein</fullName>
    </submittedName>
</protein>
<proteinExistence type="predicted"/>
<evidence type="ECO:0000313" key="1">
    <source>
        <dbReference type="EMBL" id="PVE49928.1"/>
    </source>
</evidence>
<organism evidence="1 2">
    <name type="scientific">Rhizobium rhizogenes</name>
    <name type="common">Agrobacterium rhizogenes</name>
    <dbReference type="NCBI Taxonomy" id="359"/>
    <lineage>
        <taxon>Bacteria</taxon>
        <taxon>Pseudomonadati</taxon>
        <taxon>Pseudomonadota</taxon>
        <taxon>Alphaproteobacteria</taxon>
        <taxon>Hyphomicrobiales</taxon>
        <taxon>Rhizobiaceae</taxon>
        <taxon>Rhizobium/Agrobacterium group</taxon>
        <taxon>Rhizobium</taxon>
    </lineage>
</organism>
<dbReference type="EMBL" id="QDFR01000015">
    <property type="protein sequence ID" value="PVE49928.1"/>
    <property type="molecule type" value="Genomic_DNA"/>
</dbReference>
<name>A0AA92BZI3_RHIRH</name>
<comment type="caution">
    <text evidence="1">The sequence shown here is derived from an EMBL/GenBank/DDBJ whole genome shotgun (WGS) entry which is preliminary data.</text>
</comment>